<evidence type="ECO:0000313" key="2">
    <source>
        <dbReference type="Proteomes" id="UP000183255"/>
    </source>
</evidence>
<dbReference type="EMBL" id="FNDZ01000012">
    <property type="protein sequence ID" value="SDJ28124.1"/>
    <property type="molecule type" value="Genomic_DNA"/>
</dbReference>
<name>A0A1G8SG41_9CLOT</name>
<sequence length="59" mass="6824">MIIQLSIKNFTSFKDKVTLDLSAVHAYKEHESNLIDLRLKDKFLKVVSIPDYSTKQLIS</sequence>
<dbReference type="RefSeq" id="WP_031577972.1">
    <property type="nucleotide sequence ID" value="NZ_FNDZ01000012.1"/>
</dbReference>
<reference evidence="1 2" key="1">
    <citation type="submission" date="2016-10" db="EMBL/GenBank/DDBJ databases">
        <authorList>
            <person name="de Groot N.N."/>
        </authorList>
    </citation>
    <scope>NUCLEOTIDE SEQUENCE [LARGE SCALE GENOMIC DNA]</scope>
    <source>
        <strain evidence="1 2">CGMCC 1.5058</strain>
    </source>
</reference>
<dbReference type="AlphaFoldDB" id="A0A1G8SG41"/>
<dbReference type="Proteomes" id="UP000183255">
    <property type="component" value="Unassembled WGS sequence"/>
</dbReference>
<protein>
    <submittedName>
        <fullName evidence="1">Uncharacterized protein</fullName>
    </submittedName>
</protein>
<organism evidence="1 2">
    <name type="scientific">Proteiniclasticum ruminis</name>
    <dbReference type="NCBI Taxonomy" id="398199"/>
    <lineage>
        <taxon>Bacteria</taxon>
        <taxon>Bacillati</taxon>
        <taxon>Bacillota</taxon>
        <taxon>Clostridia</taxon>
        <taxon>Eubacteriales</taxon>
        <taxon>Clostridiaceae</taxon>
        <taxon>Proteiniclasticum</taxon>
    </lineage>
</organism>
<accession>A0A1G8SG41</accession>
<evidence type="ECO:0000313" key="1">
    <source>
        <dbReference type="EMBL" id="SDJ28124.1"/>
    </source>
</evidence>
<gene>
    <name evidence="1" type="ORF">SAMN05421804_11210</name>
</gene>
<proteinExistence type="predicted"/>